<evidence type="ECO:0000313" key="1">
    <source>
        <dbReference type="EMBL" id="NMR77607.1"/>
    </source>
</evidence>
<sequence length="157" mass="18079">LLIGWKGLTYFWPAPLYQWNVTSLTPVQGEVLHENTILIGQIYERSFVPRSYLPVDAVKKLDEDEDFATRLNIKIANRELYPADFISVLQMQLDEPTTPKEWAVIERSSGGYFFGKLVAFQDGDKLYQTDIQTVLNKKLDDAETLRHEIDSLVVDQL</sequence>
<reference evidence="1 2" key="1">
    <citation type="submission" date="2020-04" db="EMBL/GenBank/DDBJ databases">
        <title>Whole-genome sequencing of Vibrio spp. from China reveals different genetic environments of blaCTX-M-14 among diverse lineages.</title>
        <authorList>
            <person name="Zheng Z."/>
            <person name="Ye L."/>
            <person name="Chen S."/>
        </authorList>
    </citation>
    <scope>NUCLEOTIDE SEQUENCE [LARGE SCALE GENOMIC DNA]</scope>
    <source>
        <strain evidence="1 2">Vb1636</strain>
    </source>
</reference>
<evidence type="ECO:0000313" key="2">
    <source>
        <dbReference type="Proteomes" id="UP000565155"/>
    </source>
</evidence>
<organism evidence="1 2">
    <name type="scientific">Vibrio alginolyticus</name>
    <dbReference type="NCBI Taxonomy" id="663"/>
    <lineage>
        <taxon>Bacteria</taxon>
        <taxon>Pseudomonadati</taxon>
        <taxon>Pseudomonadota</taxon>
        <taxon>Gammaproteobacteria</taxon>
        <taxon>Vibrionales</taxon>
        <taxon>Vibrionaceae</taxon>
        <taxon>Vibrio</taxon>
    </lineage>
</organism>
<dbReference type="EMBL" id="JABCMA010000902">
    <property type="protein sequence ID" value="NMR77607.1"/>
    <property type="molecule type" value="Genomic_DNA"/>
</dbReference>
<dbReference type="Proteomes" id="UP000565155">
    <property type="component" value="Unassembled WGS sequence"/>
</dbReference>
<dbReference type="AlphaFoldDB" id="A0A7Y0N347"/>
<gene>
    <name evidence="1" type="ORF">HKB35_28930</name>
</gene>
<name>A0A7Y0N347_VIBAL</name>
<accession>A0A7Y0N347</accession>
<protein>
    <submittedName>
        <fullName evidence="1">Phosphate ABC transporter, permease protein PstA</fullName>
    </submittedName>
</protein>
<comment type="caution">
    <text evidence="1">The sequence shown here is derived from an EMBL/GenBank/DDBJ whole genome shotgun (WGS) entry which is preliminary data.</text>
</comment>
<feature type="non-terminal residue" evidence="1">
    <location>
        <position position="1"/>
    </location>
</feature>
<proteinExistence type="predicted"/>
<feature type="non-terminal residue" evidence="1">
    <location>
        <position position="157"/>
    </location>
</feature>